<dbReference type="OrthoDB" id="9968737at2"/>
<organism evidence="2 3">
    <name type="scientific">Pontibacter diazotrophicus</name>
    <dbReference type="NCBI Taxonomy" id="1400979"/>
    <lineage>
        <taxon>Bacteria</taxon>
        <taxon>Pseudomonadati</taxon>
        <taxon>Bacteroidota</taxon>
        <taxon>Cytophagia</taxon>
        <taxon>Cytophagales</taxon>
        <taxon>Hymenobacteraceae</taxon>
        <taxon>Pontibacter</taxon>
    </lineage>
</organism>
<gene>
    <name evidence="2" type="ORF">DXT99_26100</name>
</gene>
<proteinExistence type="predicted"/>
<keyword evidence="1" id="KW-0812">Transmembrane</keyword>
<accession>A0A3D8KZT7</accession>
<feature type="transmembrane region" description="Helical" evidence="1">
    <location>
        <begin position="46"/>
        <end position="69"/>
    </location>
</feature>
<keyword evidence="1" id="KW-0472">Membrane</keyword>
<evidence type="ECO:0000313" key="2">
    <source>
        <dbReference type="EMBL" id="RDV10709.1"/>
    </source>
</evidence>
<dbReference type="Proteomes" id="UP000256708">
    <property type="component" value="Unassembled WGS sequence"/>
</dbReference>
<feature type="transmembrane region" description="Helical" evidence="1">
    <location>
        <begin position="12"/>
        <end position="34"/>
    </location>
</feature>
<feature type="transmembrane region" description="Helical" evidence="1">
    <location>
        <begin position="90"/>
        <end position="112"/>
    </location>
</feature>
<name>A0A3D8KZT7_9BACT</name>
<comment type="caution">
    <text evidence="2">The sequence shown here is derived from an EMBL/GenBank/DDBJ whole genome shotgun (WGS) entry which is preliminary data.</text>
</comment>
<evidence type="ECO:0000313" key="3">
    <source>
        <dbReference type="Proteomes" id="UP000256708"/>
    </source>
</evidence>
<keyword evidence="3" id="KW-1185">Reference proteome</keyword>
<keyword evidence="1" id="KW-1133">Transmembrane helix</keyword>
<protein>
    <submittedName>
        <fullName evidence="2">Uncharacterized protein</fullName>
    </submittedName>
</protein>
<evidence type="ECO:0000256" key="1">
    <source>
        <dbReference type="SAM" id="Phobius"/>
    </source>
</evidence>
<sequence>MTKEIESIGSRYAIIAVIASVGLIQFVLFLISLAKNTAAANTLVDLFLNYPLPASAGILSLLISAHFFGKKAGLKLEKDIRLGSSIGFTTAIQVLAVVALTLSLAVVIQISWNEGFNLLFSMYFLLRVAVPILLLGLPLALLMGYSFGVVLKNKLKNNKT</sequence>
<dbReference type="AlphaFoldDB" id="A0A3D8KZT7"/>
<dbReference type="RefSeq" id="WP_115568542.1">
    <property type="nucleotide sequence ID" value="NZ_QRGR01000054.1"/>
</dbReference>
<dbReference type="EMBL" id="QRGR01000054">
    <property type="protein sequence ID" value="RDV10709.1"/>
    <property type="molecule type" value="Genomic_DNA"/>
</dbReference>
<reference evidence="3" key="1">
    <citation type="submission" date="2018-08" db="EMBL/GenBank/DDBJ databases">
        <authorList>
            <person name="Liu Z.-W."/>
            <person name="Du Z.-J."/>
        </authorList>
    </citation>
    <scope>NUCLEOTIDE SEQUENCE [LARGE SCALE GENOMIC DNA]</scope>
    <source>
        <strain evidence="3">H4X</strain>
    </source>
</reference>
<feature type="transmembrane region" description="Helical" evidence="1">
    <location>
        <begin position="124"/>
        <end position="151"/>
    </location>
</feature>